<sequence length="1403" mass="149659">MSHVWPDIVVRGAGGTMVVRTRQLVKDARAANVLVYNDKSMDIIASTGQHLRFWNLQTSEPLRMIASPCPQGITAMTTDKPDPKKIYLGTSDGGIAVVHIVTGQLLFEAKNAHNGAVVLVVVCSASREVVSVGVDRRIAVHREKANGLGLVQAGEIEEAHGVMISACAVSQDAQLIATAAGGEIRLWHKQDLTFQGGISDLDADVLGLVFLPGTACLLASDSGGDVVLWVAEFSKAAGEARAGNKTAAGGTRSTSSSPAVPDTRGAKAALPSDVEVTAQSDSRPNIHTSGARSAPAWEADEEFVGGDGDGQGGSAKDDTAAKAGAWARGPDGVDGSKAGKELLSNAELSDDSESISAVDKNNPREERSTKHTEASPASSPQEHNKARPPPPPVATAKRQTGSCTLRPGLLLSGRRVNQAHRSLDDEQPHNQQPQQQPSPVYEIHLHSMYDDRKPTESPQQQKNNHSSDGTPSRDTREEDTGKITGDEAGANKTVGASGEQSTDEFSESHGTDRAERRMKQVIVTGSAGGWIEVWEAKGLLARAGVDEEAMAAKLQRRQPQERQGVHIRATRLRRSGLTCCTPSAASAFVGGSTKSALEALHSVPPSLRWEAHRGSPVSTLCALDKTPLVVTASTDSTIRLFSLADVQEPGGGAADLGHHGDTGNQNSLFPGRGNHGSVHGAYCAPDDRFTGVVAAPLAAAPSTQLGAVTTKKNLAGGGKSGMGDRDWQKLIDVNAADLGFRKPSATELGSTAAKPARGELAADEAGIVGHSGEGEARRGPGSLWDRGQSPSDSFDKQRMTLTSARAAKNHLGKVLYGNMYHEIKSGAACNTLVMEYVHRKNPRGDAVIDTEASPFLKDNLTDSLPSLAERRRRQRRQVTGAAKASKPVNGVPASAKSTGGRDTLQSCSWSRTGGGINTGTSASTDEAREMLGIARRTGEGGSAGETSGPSIAENQEQTQQTLEEWHGHPQTDTDSANGGLPKSDSGVNNSDDNAGKRVQRRPRYKSPVSSGSNIRNIGNRAAPTDQDHTESRRSVRGTEPQHVHAESPILAAGRNRAPIKQEDAPYQQGGNRFGSIDRPVAGSDRDGRARRRRGAGIKEDDEAAGGGSSSSRMDLRQRQRHITTSASLTTLSLQEMEQRKASSGSRGAGEDSLDSLLYLKLEPGDTLSSGGRTLTKCASVPSVDLKERWKEMQERFDNAISPCHLDGSATTTDGSTLKSQTKSSVGAYIRRRVHPSEGSLGSRFEETNESLLGVANFGTYTRSEVETLGGVFLLCAREGFHFTYDMWRKAMLSNNGVRVLKGLQFGMLDEDNDGEVSLADITRAVFRRAGSRDIHRIRRFLELWLNRERQKHQRRQVNKALKETRGTTVQLAAGTKMRASNFRQPGTTGELTSVGKWAFRCCK</sequence>
<feature type="compositionally biased region" description="Low complexity" evidence="1">
    <location>
        <begin position="429"/>
        <end position="439"/>
    </location>
</feature>
<dbReference type="EMBL" id="FN649760">
    <property type="protein sequence ID" value="CBJ32837.1"/>
    <property type="molecule type" value="Genomic_DNA"/>
</dbReference>
<dbReference type="InParanoid" id="D7FZN0"/>
<dbReference type="InterPro" id="IPR018247">
    <property type="entry name" value="EF_Hand_1_Ca_BS"/>
</dbReference>
<feature type="region of interest" description="Disordered" evidence="1">
    <location>
        <begin position="955"/>
        <end position="1150"/>
    </location>
</feature>
<evidence type="ECO:0000313" key="3">
    <source>
        <dbReference type="Proteomes" id="UP000002630"/>
    </source>
</evidence>
<dbReference type="Pfam" id="PF00400">
    <property type="entry name" value="WD40"/>
    <property type="match status" value="1"/>
</dbReference>
<dbReference type="Proteomes" id="UP000002630">
    <property type="component" value="Unassembled WGS sequence"/>
</dbReference>
<feature type="compositionally biased region" description="Basic and acidic residues" evidence="1">
    <location>
        <begin position="443"/>
        <end position="455"/>
    </location>
</feature>
<protein>
    <submittedName>
        <fullName evidence="2">Uncharacterized protein</fullName>
    </submittedName>
</protein>
<feature type="region of interest" description="Disordered" evidence="1">
    <location>
        <begin position="858"/>
        <end position="926"/>
    </location>
</feature>
<feature type="region of interest" description="Disordered" evidence="1">
    <location>
        <begin position="240"/>
        <end position="514"/>
    </location>
</feature>
<feature type="compositionally biased region" description="Polar residues" evidence="1">
    <location>
        <begin position="1007"/>
        <end position="1016"/>
    </location>
</feature>
<feature type="compositionally biased region" description="Polar residues" evidence="1">
    <location>
        <begin position="456"/>
        <end position="470"/>
    </location>
</feature>
<dbReference type="Gene3D" id="2.130.10.10">
    <property type="entry name" value="YVTN repeat-like/Quinoprotein amine dehydrogenase"/>
    <property type="match status" value="1"/>
</dbReference>
<dbReference type="SUPFAM" id="SSF50978">
    <property type="entry name" value="WD40 repeat-like"/>
    <property type="match status" value="1"/>
</dbReference>
<dbReference type="InterPro" id="IPR015943">
    <property type="entry name" value="WD40/YVTN_repeat-like_dom_sf"/>
</dbReference>
<gene>
    <name evidence="2" type="ORF">Esi_0379_0019</name>
</gene>
<dbReference type="PROSITE" id="PS00018">
    <property type="entry name" value="EF_HAND_1"/>
    <property type="match status" value="1"/>
</dbReference>
<dbReference type="SMART" id="SM00320">
    <property type="entry name" value="WD40"/>
    <property type="match status" value="3"/>
</dbReference>
<feature type="region of interest" description="Disordered" evidence="1">
    <location>
        <begin position="769"/>
        <end position="795"/>
    </location>
</feature>
<dbReference type="InterPro" id="IPR001680">
    <property type="entry name" value="WD40_rpt"/>
</dbReference>
<name>D7FZN0_ECTSI</name>
<accession>D7FZN0</accession>
<organism evidence="2 3">
    <name type="scientific">Ectocarpus siliculosus</name>
    <name type="common">Brown alga</name>
    <name type="synonym">Conferva siliculosa</name>
    <dbReference type="NCBI Taxonomy" id="2880"/>
    <lineage>
        <taxon>Eukaryota</taxon>
        <taxon>Sar</taxon>
        <taxon>Stramenopiles</taxon>
        <taxon>Ochrophyta</taxon>
        <taxon>PX clade</taxon>
        <taxon>Phaeophyceae</taxon>
        <taxon>Ectocarpales</taxon>
        <taxon>Ectocarpaceae</taxon>
        <taxon>Ectocarpus</taxon>
    </lineage>
</organism>
<feature type="compositionally biased region" description="Low complexity" evidence="1">
    <location>
        <begin position="1123"/>
        <end position="1133"/>
    </location>
</feature>
<feature type="compositionally biased region" description="Basic and acidic residues" evidence="1">
    <location>
        <begin position="471"/>
        <end position="485"/>
    </location>
</feature>
<evidence type="ECO:0000313" key="2">
    <source>
        <dbReference type="EMBL" id="CBJ32837.1"/>
    </source>
</evidence>
<evidence type="ECO:0000256" key="1">
    <source>
        <dbReference type="SAM" id="MobiDB-lite"/>
    </source>
</evidence>
<proteinExistence type="predicted"/>
<dbReference type="InterPro" id="IPR036322">
    <property type="entry name" value="WD40_repeat_dom_sf"/>
</dbReference>
<keyword evidence="3" id="KW-1185">Reference proteome</keyword>
<feature type="compositionally biased region" description="Basic and acidic residues" evidence="1">
    <location>
        <begin position="361"/>
        <end position="373"/>
    </location>
</feature>
<reference evidence="2 3" key="1">
    <citation type="journal article" date="2010" name="Nature">
        <title>The Ectocarpus genome and the independent evolution of multicellularity in brown algae.</title>
        <authorList>
            <person name="Cock J.M."/>
            <person name="Sterck L."/>
            <person name="Rouze P."/>
            <person name="Scornet D."/>
            <person name="Allen A.E."/>
            <person name="Amoutzias G."/>
            <person name="Anthouard V."/>
            <person name="Artiguenave F."/>
            <person name="Aury J.M."/>
            <person name="Badger J.H."/>
            <person name="Beszteri B."/>
            <person name="Billiau K."/>
            <person name="Bonnet E."/>
            <person name="Bothwell J.H."/>
            <person name="Bowler C."/>
            <person name="Boyen C."/>
            <person name="Brownlee C."/>
            <person name="Carrano C.J."/>
            <person name="Charrier B."/>
            <person name="Cho G.Y."/>
            <person name="Coelho S.M."/>
            <person name="Collen J."/>
            <person name="Corre E."/>
            <person name="Da Silva C."/>
            <person name="Delage L."/>
            <person name="Delaroque N."/>
            <person name="Dittami S.M."/>
            <person name="Doulbeau S."/>
            <person name="Elias M."/>
            <person name="Farnham G."/>
            <person name="Gachon C.M."/>
            <person name="Gschloessl B."/>
            <person name="Heesch S."/>
            <person name="Jabbari K."/>
            <person name="Jubin C."/>
            <person name="Kawai H."/>
            <person name="Kimura K."/>
            <person name="Kloareg B."/>
            <person name="Kupper F.C."/>
            <person name="Lang D."/>
            <person name="Le Bail A."/>
            <person name="Leblanc C."/>
            <person name="Lerouge P."/>
            <person name="Lohr M."/>
            <person name="Lopez P.J."/>
            <person name="Martens C."/>
            <person name="Maumus F."/>
            <person name="Michel G."/>
            <person name="Miranda-Saavedra D."/>
            <person name="Morales J."/>
            <person name="Moreau H."/>
            <person name="Motomura T."/>
            <person name="Nagasato C."/>
            <person name="Napoli C.A."/>
            <person name="Nelson D.R."/>
            <person name="Nyvall-Collen P."/>
            <person name="Peters A.F."/>
            <person name="Pommier C."/>
            <person name="Potin P."/>
            <person name="Poulain J."/>
            <person name="Quesneville H."/>
            <person name="Read B."/>
            <person name="Rensing S.A."/>
            <person name="Ritter A."/>
            <person name="Rousvoal S."/>
            <person name="Samanta M."/>
            <person name="Samson G."/>
            <person name="Schroeder D.C."/>
            <person name="Segurens B."/>
            <person name="Strittmatter M."/>
            <person name="Tonon T."/>
            <person name="Tregear J.W."/>
            <person name="Valentin K."/>
            <person name="von Dassow P."/>
            <person name="Yamagishi T."/>
            <person name="Van de Peer Y."/>
            <person name="Wincker P."/>
        </authorList>
    </citation>
    <scope>NUCLEOTIDE SEQUENCE [LARGE SCALE GENOMIC DNA]</scope>
    <source>
        <strain evidence="3">Ec32 / CCAP1310/4</strain>
    </source>
</reference>
<feature type="compositionally biased region" description="Polar residues" evidence="1">
    <location>
        <begin position="277"/>
        <end position="291"/>
    </location>
</feature>
<feature type="compositionally biased region" description="Low complexity" evidence="1">
    <location>
        <begin position="246"/>
        <end position="257"/>
    </location>
</feature>